<dbReference type="GO" id="GO:0046952">
    <property type="term" value="P:ketone body catabolic process"/>
    <property type="evidence" value="ECO:0007669"/>
    <property type="project" value="InterPro"/>
</dbReference>
<dbReference type="InterPro" id="IPR004165">
    <property type="entry name" value="CoA_trans_fam_I"/>
</dbReference>
<comment type="similarity">
    <text evidence="1 3">Belongs to the 3-oxoacid CoA-transferase family.</text>
</comment>
<dbReference type="RefSeq" id="WP_052221410.1">
    <property type="nucleotide sequence ID" value="NZ_LHUR01000022.1"/>
</dbReference>
<evidence type="ECO:0000313" key="5">
    <source>
        <dbReference type="EMBL" id="KOA19782.1"/>
    </source>
</evidence>
<dbReference type="AlphaFoldDB" id="A0A0L6Z9Z2"/>
<dbReference type="Proteomes" id="UP000037043">
    <property type="component" value="Unassembled WGS sequence"/>
</dbReference>
<dbReference type="PATRIC" id="fig|1121318.3.peg.1888"/>
<dbReference type="Pfam" id="PF01144">
    <property type="entry name" value="CoA_trans"/>
    <property type="match status" value="1"/>
</dbReference>
<organism evidence="5 6">
    <name type="scientific">Clostridium homopropionicum DSM 5847</name>
    <dbReference type="NCBI Taxonomy" id="1121318"/>
    <lineage>
        <taxon>Bacteria</taxon>
        <taxon>Bacillati</taxon>
        <taxon>Bacillota</taxon>
        <taxon>Clostridia</taxon>
        <taxon>Eubacteriales</taxon>
        <taxon>Clostridiaceae</taxon>
        <taxon>Clostridium</taxon>
    </lineage>
</organism>
<name>A0A0L6Z9Z2_9CLOT</name>
<evidence type="ECO:0000313" key="6">
    <source>
        <dbReference type="Proteomes" id="UP000037043"/>
    </source>
</evidence>
<evidence type="ECO:0000256" key="3">
    <source>
        <dbReference type="PIRNR" id="PIRNR000858"/>
    </source>
</evidence>
<dbReference type="GO" id="GO:0008775">
    <property type="term" value="F:acetate CoA-transferase activity"/>
    <property type="evidence" value="ECO:0007669"/>
    <property type="project" value="UniProtKB-EC"/>
</dbReference>
<gene>
    <name evidence="5" type="primary">ydiF_1</name>
    <name evidence="5" type="ORF">CLHOM_18710</name>
</gene>
<reference evidence="6" key="1">
    <citation type="submission" date="2015-08" db="EMBL/GenBank/DDBJ databases">
        <title>Genome sequence of the strict anaerobe Clostridium homopropionicum LuHBu1 (DSM 5847T).</title>
        <authorList>
            <person name="Poehlein A."/>
            <person name="Beck M."/>
            <person name="Schiel-Bengelsdorf B."/>
            <person name="Bengelsdorf F.R."/>
            <person name="Daniel R."/>
            <person name="Duerre P."/>
        </authorList>
    </citation>
    <scope>NUCLEOTIDE SEQUENCE [LARGE SCALE GENOMIC DNA]</scope>
    <source>
        <strain evidence="6">DSM 5847</strain>
    </source>
</reference>
<evidence type="ECO:0000256" key="2">
    <source>
        <dbReference type="ARBA" id="ARBA00022679"/>
    </source>
</evidence>
<dbReference type="PIRSF" id="PIRSF000858">
    <property type="entry name" value="SCOT-t"/>
    <property type="match status" value="1"/>
</dbReference>
<dbReference type="InterPro" id="IPR014388">
    <property type="entry name" value="3-oxoacid_CoA-transferase"/>
</dbReference>
<keyword evidence="6" id="KW-1185">Reference proteome</keyword>
<dbReference type="InterPro" id="IPR037171">
    <property type="entry name" value="NagB/RpiA_transferase-like"/>
</dbReference>
<dbReference type="EC" id="2.8.3.8" evidence="5"/>
<dbReference type="STRING" id="36844.SAMN04488501_102122"/>
<evidence type="ECO:0000256" key="1">
    <source>
        <dbReference type="ARBA" id="ARBA00007154"/>
    </source>
</evidence>
<evidence type="ECO:0000256" key="4">
    <source>
        <dbReference type="PIRSR" id="PIRSR000858-1"/>
    </source>
</evidence>
<proteinExistence type="inferred from homology"/>
<dbReference type="PANTHER" id="PTHR43293:SF1">
    <property type="entry name" value="ACETATE COA-TRANSFERASE YDIF"/>
    <property type="match status" value="1"/>
</dbReference>
<dbReference type="PROSITE" id="PS51257">
    <property type="entry name" value="PROKAR_LIPOPROTEIN"/>
    <property type="match status" value="1"/>
</dbReference>
<keyword evidence="2 3" id="KW-0808">Transferase</keyword>
<dbReference type="SUPFAM" id="SSF100950">
    <property type="entry name" value="NagB/RpiA/CoA transferase-like"/>
    <property type="match status" value="2"/>
</dbReference>
<sequence>MKNKTVLTPKEAAELVKDGQCVVTGGFVSSGCPEALTSALEERFLNTGNPKNLTLIYAAGQGRRNGKGSDHFAHEGMVKRVIGGHWNQAPKMGDLANSNKIEAYNLPQGTIAHLFRDIAANKIGTITHVGLNTFVDPRNGGGKLNSKTQENLVELVEILGQEKLLYKAFPIDICLLRGTYADEAGNVTLEKEIAPLDATAMAQACKNSGGKVIVQVERIVQNGSLDPKLVKIPRIYVDAIIVGDAESNQQSLGFDYNPALTGDIRVPVSGMDIPPLSVKKVIGRRAAMELTEDAVVNLGIGVPEYVASVAAEEGIGDYMTLTVEAGPVGGVPSGGAQFGASTNPECILEQNVQFDFYDGGGIDLAFLGLAQADAVGNINVSKFGTRIAGCGGFINITQNCKRVFFCGTFTTGGLKTEIKDGKLIIIQEGSEKKFINAVEQITFSGEYANKIGQPVMYITERAVFELRKDGMYLTEVAPGIDIKTQILNQMNFVPKMDGEPKLMDSRIFRDGIMGLSK</sequence>
<protein>
    <submittedName>
        <fullName evidence="5">Acetate CoA-transferase YdiF</fullName>
        <ecNumber evidence="5">2.8.3.8</ecNumber>
    </submittedName>
</protein>
<comment type="caution">
    <text evidence="5">The sequence shown here is derived from an EMBL/GenBank/DDBJ whole genome shotgun (WGS) entry which is preliminary data.</text>
</comment>
<accession>A0A0L6Z9Z2</accession>
<dbReference type="SMART" id="SM00882">
    <property type="entry name" value="CoA_trans"/>
    <property type="match status" value="2"/>
</dbReference>
<dbReference type="EMBL" id="LHUR01000022">
    <property type="protein sequence ID" value="KOA19782.1"/>
    <property type="molecule type" value="Genomic_DNA"/>
</dbReference>
<feature type="active site" description="5-glutamyl coenzyme A thioester intermediate" evidence="4">
    <location>
        <position position="324"/>
    </location>
</feature>
<dbReference type="PANTHER" id="PTHR43293">
    <property type="entry name" value="ACETATE COA-TRANSFERASE YDIF"/>
    <property type="match status" value="1"/>
</dbReference>
<dbReference type="Gene3D" id="3.40.1080.10">
    <property type="entry name" value="Glutaconate Coenzyme A-transferase"/>
    <property type="match status" value="2"/>
</dbReference>